<keyword evidence="3" id="KW-1185">Reference proteome</keyword>
<dbReference type="HOGENOM" id="CLU_1544519_0_0_6"/>
<accession>N9MLG6</accession>
<dbReference type="eggNOG" id="ENOG5032X5I">
    <property type="taxonomic scope" value="Bacteria"/>
</dbReference>
<dbReference type="InterPro" id="IPR018958">
    <property type="entry name" value="Knr4/Smi1-like_dom"/>
</dbReference>
<dbReference type="Proteomes" id="UP000013261">
    <property type="component" value="Unassembled WGS sequence"/>
</dbReference>
<dbReference type="Pfam" id="PF09346">
    <property type="entry name" value="SMI1_KNR4"/>
    <property type="match status" value="1"/>
</dbReference>
<proteinExistence type="predicted"/>
<evidence type="ECO:0000313" key="2">
    <source>
        <dbReference type="EMBL" id="ENW91551.1"/>
    </source>
</evidence>
<protein>
    <recommendedName>
        <fullName evidence="1">Knr4/Smi1-like domain-containing protein</fullName>
    </recommendedName>
</protein>
<dbReference type="SUPFAM" id="SSF160631">
    <property type="entry name" value="SMI1/KNR4-like"/>
    <property type="match status" value="1"/>
</dbReference>
<dbReference type="OrthoDB" id="422217at2"/>
<comment type="caution">
    <text evidence="2">The sequence shown here is derived from an EMBL/GenBank/DDBJ whole genome shotgun (WGS) entry which is preliminary data.</text>
</comment>
<dbReference type="AlphaFoldDB" id="N9MLG6"/>
<name>N9MLG6_9GAMM</name>
<dbReference type="Gene3D" id="3.40.1580.10">
    <property type="entry name" value="SMI1/KNR4-like"/>
    <property type="match status" value="1"/>
</dbReference>
<evidence type="ECO:0000313" key="3">
    <source>
        <dbReference type="Proteomes" id="UP000013261"/>
    </source>
</evidence>
<sequence length="176" mass="20351">MDWPKEIARMAIVKHALSEADQQKLWPYYLPEVASTTEDIIKAEAILGFKIDELFTNFLLFANGWKGFYQYVDLFGTQDLIGGTRMEYALGLLNTIEDSYFVQKGIVRQDLMPIAATLIDKDIFLLGKINSPLSGQIIWHAGEEIEIFENFNEFFMTMVDYNIEELNELRDSRFNS</sequence>
<dbReference type="InterPro" id="IPR037883">
    <property type="entry name" value="Knr4/Smi1-like_sf"/>
</dbReference>
<dbReference type="EMBL" id="APRL01000013">
    <property type="protein sequence ID" value="ENW91551.1"/>
    <property type="molecule type" value="Genomic_DNA"/>
</dbReference>
<organism evidence="2 3">
    <name type="scientific">Acinetobacter dispersus</name>
    <dbReference type="NCBI Taxonomy" id="70348"/>
    <lineage>
        <taxon>Bacteria</taxon>
        <taxon>Pseudomonadati</taxon>
        <taxon>Pseudomonadota</taxon>
        <taxon>Gammaproteobacteria</taxon>
        <taxon>Moraxellales</taxon>
        <taxon>Moraxellaceae</taxon>
        <taxon>Acinetobacter</taxon>
    </lineage>
</organism>
<gene>
    <name evidence="2" type="ORF">F904_01488</name>
</gene>
<feature type="domain" description="Knr4/Smi1-like" evidence="1">
    <location>
        <begin position="36"/>
        <end position="155"/>
    </location>
</feature>
<reference evidence="2 3" key="1">
    <citation type="submission" date="2013-02" db="EMBL/GenBank/DDBJ databases">
        <title>The Genome Sequence of Acinetobacter sp. ANC 4105.</title>
        <authorList>
            <consortium name="The Broad Institute Genome Sequencing Platform"/>
            <consortium name="The Broad Institute Genome Sequencing Center for Infectious Disease"/>
            <person name="Cerqueira G."/>
            <person name="Feldgarden M."/>
            <person name="Courvalin P."/>
            <person name="Perichon B."/>
            <person name="Grillot-Courvalin C."/>
            <person name="Clermont D."/>
            <person name="Rocha E."/>
            <person name="Yoon E.-J."/>
            <person name="Nemec A."/>
            <person name="Walker B."/>
            <person name="Young S.K."/>
            <person name="Zeng Q."/>
            <person name="Gargeya S."/>
            <person name="Fitzgerald M."/>
            <person name="Haas B."/>
            <person name="Abouelleil A."/>
            <person name="Alvarado L."/>
            <person name="Arachchi H.M."/>
            <person name="Berlin A.M."/>
            <person name="Chapman S.B."/>
            <person name="Dewar J."/>
            <person name="Goldberg J."/>
            <person name="Griggs A."/>
            <person name="Gujja S."/>
            <person name="Hansen M."/>
            <person name="Howarth C."/>
            <person name="Imamovic A."/>
            <person name="Larimer J."/>
            <person name="McCowan C."/>
            <person name="Murphy C."/>
            <person name="Neiman D."/>
            <person name="Pearson M."/>
            <person name="Priest M."/>
            <person name="Roberts A."/>
            <person name="Saif S."/>
            <person name="Shea T."/>
            <person name="Sisk P."/>
            <person name="Sykes S."/>
            <person name="Wortman J."/>
            <person name="Nusbaum C."/>
            <person name="Birren B."/>
        </authorList>
    </citation>
    <scope>NUCLEOTIDE SEQUENCE [LARGE SCALE GENOMIC DNA]</scope>
    <source>
        <strain evidence="2 3">ANC 4105</strain>
    </source>
</reference>
<dbReference type="PATRIC" id="fig|1217703.3.peg.1429"/>
<dbReference type="RefSeq" id="WP_005187012.1">
    <property type="nucleotide sequence ID" value="NZ_KB850050.1"/>
</dbReference>
<evidence type="ECO:0000259" key="1">
    <source>
        <dbReference type="Pfam" id="PF09346"/>
    </source>
</evidence>